<dbReference type="Xenbase" id="XB-GENE-5722383">
    <property type="gene designation" value="XB5722382"/>
</dbReference>
<evidence type="ECO:0000313" key="4">
    <source>
        <dbReference type="EMBL" id="CAJ81721.1"/>
    </source>
</evidence>
<dbReference type="GeneID" id="733945"/>
<feature type="signal peptide" evidence="3">
    <location>
        <begin position="1"/>
        <end position="25"/>
    </location>
</feature>
<keyword evidence="2" id="KW-1133">Transmembrane helix</keyword>
<gene>
    <name evidence="7" type="primary">XB5722382</name>
    <name evidence="6" type="synonym">LOC733945</name>
    <name evidence="4" type="ORF">TEgg030p01.1-001</name>
</gene>
<organism evidence="4">
    <name type="scientific">Xenopus tropicalis</name>
    <name type="common">Western clawed frog</name>
    <name type="synonym">Silurana tropicalis</name>
    <dbReference type="NCBI Taxonomy" id="8364"/>
    <lineage>
        <taxon>Eukaryota</taxon>
        <taxon>Metazoa</taxon>
        <taxon>Chordata</taxon>
        <taxon>Craniata</taxon>
        <taxon>Vertebrata</taxon>
        <taxon>Euteleostomi</taxon>
        <taxon>Amphibia</taxon>
        <taxon>Batrachia</taxon>
        <taxon>Anura</taxon>
        <taxon>Pipoidea</taxon>
        <taxon>Pipidae</taxon>
        <taxon>Xenopodinae</taxon>
        <taxon>Xenopus</taxon>
        <taxon>Silurana</taxon>
    </lineage>
</organism>
<keyword evidence="2" id="KW-0472">Membrane</keyword>
<dbReference type="AlphaFoldDB" id="Q28C43"/>
<dbReference type="CTD" id="733945"/>
<proteinExistence type="evidence at transcript level"/>
<dbReference type="OMA" id="ERLWPLE"/>
<evidence type="ECO:0000256" key="3">
    <source>
        <dbReference type="SAM" id="SignalP"/>
    </source>
</evidence>
<accession>Q28C43</accession>
<feature type="chain" id="PRO_5033206293" evidence="3 6">
    <location>
        <begin position="26"/>
        <end position="218"/>
    </location>
</feature>
<keyword evidence="3 6" id="KW-0732">Signal</keyword>
<feature type="transmembrane region" description="Helical" evidence="2">
    <location>
        <begin position="153"/>
        <end position="174"/>
    </location>
</feature>
<dbReference type="KEGG" id="xtr:733945"/>
<evidence type="ECO:0000256" key="1">
    <source>
        <dbReference type="SAM" id="MobiDB-lite"/>
    </source>
</evidence>
<evidence type="ECO:0000256" key="2">
    <source>
        <dbReference type="SAM" id="Phobius"/>
    </source>
</evidence>
<keyword evidence="2" id="KW-0812">Transmembrane</keyword>
<dbReference type="AGR" id="Xenbase:XB-GENE-5722383"/>
<dbReference type="RefSeq" id="NP_001039122.1">
    <property type="nucleotide sequence ID" value="NM_001045657.1"/>
</dbReference>
<protein>
    <submittedName>
        <fullName evidence="4">Novel protein</fullName>
    </submittedName>
    <submittedName>
        <fullName evidence="6">Uncharacterized protein LOC733945 precursor</fullName>
    </submittedName>
</protein>
<name>Q28C43_XENTR</name>
<sequence length="218" mass="23705">MAFGSRRLLLPFALLLTGFFDLSDASDLLDTLGCKSLLSRQVSEGQNFTFLNGSTTLSSLSRLWPSGSLICEWLNGTVKENYLKCTYGNLSVILINVQRNDSGIYQLNNGPCINLTVTGDLSSTSPSSTDQAEPSPPPPPPPPTPPHSPRSRISLAIPFVVIPFVAVLFVCYLYRSRKRGENTNDNIQSYCKVAQNGKETSAPTHVTTGDCIDSVKVF</sequence>
<reference evidence="6" key="2">
    <citation type="submission" date="2025-04" db="UniProtKB">
        <authorList>
            <consortium name="RefSeq"/>
        </authorList>
    </citation>
    <scope>IDENTIFICATION</scope>
</reference>
<reference evidence="4" key="1">
    <citation type="submission" date="2006-10" db="EMBL/GenBank/DDBJ databases">
        <authorList>
            <person name="Amaya E."/>
            <person name="Ashurst J.L."/>
            <person name="Bonfield J.K."/>
            <person name="Croning M.D.R."/>
            <person name="Chen C-K."/>
            <person name="Davies R.M."/>
            <person name="Francis M.D."/>
            <person name="Garrett N."/>
            <person name="Gilchrist M.J."/>
            <person name="Grafham D.V."/>
            <person name="McLaren S.R."/>
            <person name="Papalopulu N."/>
            <person name="Rogers J."/>
            <person name="Smith J.C."/>
            <person name="Taylor R.G."/>
            <person name="Voigt J."/>
            <person name="Zorn A.M."/>
        </authorList>
    </citation>
    <scope>NUCLEOTIDE SEQUENCE</scope>
</reference>
<dbReference type="Proteomes" id="UP000008143">
    <property type="component" value="Chromosome 8"/>
</dbReference>
<feature type="compositionally biased region" description="Pro residues" evidence="1">
    <location>
        <begin position="134"/>
        <end position="148"/>
    </location>
</feature>
<keyword evidence="5" id="KW-1185">Reference proteome</keyword>
<evidence type="ECO:0000313" key="5">
    <source>
        <dbReference type="Proteomes" id="UP000008143"/>
    </source>
</evidence>
<dbReference type="EMBL" id="CR942464">
    <property type="protein sequence ID" value="CAJ81721.1"/>
    <property type="molecule type" value="mRNA"/>
</dbReference>
<feature type="compositionally biased region" description="Polar residues" evidence="1">
    <location>
        <begin position="121"/>
        <end position="132"/>
    </location>
</feature>
<evidence type="ECO:0000313" key="7">
    <source>
        <dbReference type="Xenbase" id="XB-GENE-5722383"/>
    </source>
</evidence>
<dbReference type="OrthoDB" id="10594176at2759"/>
<feature type="region of interest" description="Disordered" evidence="1">
    <location>
        <begin position="121"/>
        <end position="150"/>
    </location>
</feature>
<evidence type="ECO:0000313" key="6">
    <source>
        <dbReference type="RefSeq" id="NP_001039122.1"/>
    </source>
</evidence>